<dbReference type="InterPro" id="IPR040521">
    <property type="entry name" value="KDZ"/>
</dbReference>
<dbReference type="Pfam" id="PF18804">
    <property type="entry name" value="CxC3"/>
    <property type="match status" value="1"/>
</dbReference>
<dbReference type="PANTHER" id="PTHR33104">
    <property type="entry name" value="SI:DKEY-29D5.2"/>
    <property type="match status" value="1"/>
</dbReference>
<dbReference type="Pfam" id="PF18758">
    <property type="entry name" value="KDZ"/>
    <property type="match status" value="1"/>
</dbReference>
<keyword evidence="1" id="KW-0175">Coiled coil</keyword>
<evidence type="ECO:0000256" key="1">
    <source>
        <dbReference type="SAM" id="Coils"/>
    </source>
</evidence>
<evidence type="ECO:0000313" key="4">
    <source>
        <dbReference type="EMBL" id="KAK0138063.1"/>
    </source>
</evidence>
<feature type="domain" description="CxC3 like cysteine cluster" evidence="3">
    <location>
        <begin position="16"/>
        <end position="112"/>
    </location>
</feature>
<sequence>MREENSPTMKKSVFLPITLPHCDCSTGQTSVSPGKQVILIGMNGHYNLSLPCVSSPCGKSWSVDMGDLVDSGYWPATANFDTLYTVDLFSTYEDLKITAPGMSRQAFVSMLDHRTKVFGWSGQICGDTMQKSFLEWIYAKFEVERLSQVQHFQCPACTPSMLAVAVDGNRKLYRFKSQPGPDGFFDGVFLAKDAEVSSFVDYIHGTNKHNPAKGTCGTGQWVAAQESASKSASKLDEEGVEVAVCRHVVLLKGLNMFRGEIFTYPLYLQKQLASQNVKFFCSDVVCKYWPYLEKVVRFCPELQDLLNMRSFLSIMHAKAHSWMCELKWGGRNQEGAGTTIGKEVEQVNSFLSRAAICSKFMAKAVRTDMHTIQASGWNKQKDTSRIAEASKDLQKLTTELSIHEDTVQQWVFDVQQWTTGVGSKRRHQLRKKIAAEKKALDDAIAEYNNVVGDADKLPLPDELLVEDNFSWPWECHGDMIQKKKVYDKVMLLNRLEEEALIVVREIKQHWEYMRSMAVMIEAHSSQLSEGITGSTEALTESGREGLLCVLKRRLCKVQAQQTAACTTYRRILGQHMVSLDDSSSGEEHLDSSLSTDEDL</sequence>
<accession>A0AA47NV06</accession>
<gene>
    <name evidence="4" type="ORF">N1851_025726</name>
</gene>
<dbReference type="PANTHER" id="PTHR33104:SF2">
    <property type="entry name" value="CXC3 LIKE CYSTEINE CLUSTER DOMAIN-CONTAINING PROTEIN"/>
    <property type="match status" value="1"/>
</dbReference>
<dbReference type="Proteomes" id="UP001174136">
    <property type="component" value="Unassembled WGS sequence"/>
</dbReference>
<comment type="caution">
    <text evidence="4">The sequence shown here is derived from an EMBL/GenBank/DDBJ whole genome shotgun (WGS) entry which is preliminary data.</text>
</comment>
<proteinExistence type="predicted"/>
<dbReference type="InterPro" id="IPR040564">
    <property type="entry name" value="CxC3-like"/>
</dbReference>
<protein>
    <recommendedName>
        <fullName evidence="3">CxC3 like cysteine cluster domain-containing protein</fullName>
    </recommendedName>
</protein>
<feature type="region of interest" description="Disordered" evidence="2">
    <location>
        <begin position="579"/>
        <end position="599"/>
    </location>
</feature>
<reference evidence="4" key="1">
    <citation type="journal article" date="2023" name="Front. Mar. Sci.">
        <title>A new Merluccius polli reference genome to investigate the effects of global change in West African waters.</title>
        <authorList>
            <person name="Mateo J.L."/>
            <person name="Blanco-Fernandez C."/>
            <person name="Garcia-Vazquez E."/>
            <person name="Machado-Schiaffino G."/>
        </authorList>
    </citation>
    <scope>NUCLEOTIDE SEQUENCE</scope>
    <source>
        <strain evidence="4">C29</strain>
        <tissue evidence="4">Fin</tissue>
    </source>
</reference>
<evidence type="ECO:0000259" key="3">
    <source>
        <dbReference type="Pfam" id="PF18804"/>
    </source>
</evidence>
<dbReference type="EMBL" id="JAOPHQ010004836">
    <property type="protein sequence ID" value="KAK0138063.1"/>
    <property type="molecule type" value="Genomic_DNA"/>
</dbReference>
<organism evidence="4 5">
    <name type="scientific">Merluccius polli</name>
    <name type="common">Benguela hake</name>
    <name type="synonym">Merluccius cadenati</name>
    <dbReference type="NCBI Taxonomy" id="89951"/>
    <lineage>
        <taxon>Eukaryota</taxon>
        <taxon>Metazoa</taxon>
        <taxon>Chordata</taxon>
        <taxon>Craniata</taxon>
        <taxon>Vertebrata</taxon>
        <taxon>Euteleostomi</taxon>
        <taxon>Actinopterygii</taxon>
        <taxon>Neopterygii</taxon>
        <taxon>Teleostei</taxon>
        <taxon>Neoteleostei</taxon>
        <taxon>Acanthomorphata</taxon>
        <taxon>Zeiogadaria</taxon>
        <taxon>Gadariae</taxon>
        <taxon>Gadiformes</taxon>
        <taxon>Gadoidei</taxon>
        <taxon>Merlucciidae</taxon>
        <taxon>Merluccius</taxon>
    </lineage>
</organism>
<name>A0AA47NV06_MERPO</name>
<keyword evidence="5" id="KW-1185">Reference proteome</keyword>
<evidence type="ECO:0000313" key="5">
    <source>
        <dbReference type="Proteomes" id="UP001174136"/>
    </source>
</evidence>
<evidence type="ECO:0000256" key="2">
    <source>
        <dbReference type="SAM" id="MobiDB-lite"/>
    </source>
</evidence>
<feature type="coiled-coil region" evidence="1">
    <location>
        <begin position="379"/>
        <end position="446"/>
    </location>
</feature>
<dbReference type="AlphaFoldDB" id="A0AA47NV06"/>